<dbReference type="Gene3D" id="3.40.50.2020">
    <property type="match status" value="1"/>
</dbReference>
<dbReference type="STRING" id="545501.BN997_01008"/>
<keyword evidence="3" id="KW-1185">Reference proteome</keyword>
<dbReference type="CDD" id="cd06223">
    <property type="entry name" value="PRTases_typeI"/>
    <property type="match status" value="1"/>
</dbReference>
<evidence type="ECO:0000313" key="3">
    <source>
        <dbReference type="Proteomes" id="UP000040453"/>
    </source>
</evidence>
<dbReference type="SUPFAM" id="SSF53271">
    <property type="entry name" value="PRTase-like"/>
    <property type="match status" value="1"/>
</dbReference>
<evidence type="ECO:0000313" key="2">
    <source>
        <dbReference type="EMBL" id="CEI81190.1"/>
    </source>
</evidence>
<dbReference type="InterPro" id="IPR051910">
    <property type="entry name" value="ComF/GntX_DNA_util-trans"/>
</dbReference>
<comment type="similarity">
    <text evidence="1">Belongs to the ComF/GntX family.</text>
</comment>
<dbReference type="InterPro" id="IPR000836">
    <property type="entry name" value="PRTase_dom"/>
</dbReference>
<dbReference type="PANTHER" id="PTHR47505">
    <property type="entry name" value="DNA UTILIZATION PROTEIN YHGH"/>
    <property type="match status" value="1"/>
</dbReference>
<organism evidence="2 3">
    <name type="scientific">Oceanobacillus oncorhynchi</name>
    <dbReference type="NCBI Taxonomy" id="545501"/>
    <lineage>
        <taxon>Bacteria</taxon>
        <taxon>Bacillati</taxon>
        <taxon>Bacillota</taxon>
        <taxon>Bacilli</taxon>
        <taxon>Bacillales</taxon>
        <taxon>Bacillaceae</taxon>
        <taxon>Oceanobacillus</taxon>
    </lineage>
</organism>
<accession>A0A0A1M7B5</accession>
<dbReference type="EMBL" id="CDGG01000001">
    <property type="protein sequence ID" value="CEI81190.1"/>
    <property type="molecule type" value="Genomic_DNA"/>
</dbReference>
<dbReference type="OrthoDB" id="9779910at2"/>
<dbReference type="RefSeq" id="WP_042530173.1">
    <property type="nucleotide sequence ID" value="NZ_CAXOIH010000010.1"/>
</dbReference>
<sequence length="225" mass="25681">MNICLYCYALLEKPLTWSNWLTIEANSVLCETCAAKLKIISGKRCEVCSRAWNGAICSDCQQWRQLGENIEGNYSIYYYNETMRDLITQWKFRGDYVLREVFRKDLQRAFEKQFASITPSIAAVPIPLSKNRMQERGFNQSLALAEMLDIPVKHALGRNSGEKQAKKNRKSRLKRGNPFFITEALQQPALIVDDIYTTGTTVRQAAQQLKLHGCPAVYSLTVARS</sequence>
<reference evidence="2 3" key="1">
    <citation type="submission" date="2014-11" db="EMBL/GenBank/DDBJ databases">
        <authorList>
            <person name="Urmite Genomes Urmite Genomes"/>
        </authorList>
    </citation>
    <scope>NUCLEOTIDE SEQUENCE [LARGE SCALE GENOMIC DNA]</scope>
    <source>
        <strain evidence="2 3">Oc5</strain>
    </source>
</reference>
<dbReference type="Proteomes" id="UP000040453">
    <property type="component" value="Unassembled WGS sequence"/>
</dbReference>
<dbReference type="InterPro" id="IPR029057">
    <property type="entry name" value="PRTase-like"/>
</dbReference>
<proteinExistence type="inferred from homology"/>
<protein>
    <submittedName>
        <fullName evidence="2">DNA utilization protein GntX</fullName>
    </submittedName>
</protein>
<dbReference type="AlphaFoldDB" id="A0A0A1M7B5"/>
<name>A0A0A1M7B5_9BACI</name>
<dbReference type="PANTHER" id="PTHR47505:SF1">
    <property type="entry name" value="DNA UTILIZATION PROTEIN YHGH"/>
    <property type="match status" value="1"/>
</dbReference>
<evidence type="ECO:0000256" key="1">
    <source>
        <dbReference type="ARBA" id="ARBA00008007"/>
    </source>
</evidence>
<gene>
    <name evidence="2" type="ORF">BN997_01008</name>
</gene>